<comment type="caution">
    <text evidence="7">The sequence shown here is derived from an EMBL/GenBank/DDBJ whole genome shotgun (WGS) entry which is preliminary data.</text>
</comment>
<evidence type="ECO:0000313" key="7">
    <source>
        <dbReference type="EMBL" id="MET4632681.1"/>
    </source>
</evidence>
<dbReference type="SMART" id="SM00382">
    <property type="entry name" value="AAA"/>
    <property type="match status" value="1"/>
</dbReference>
<dbReference type="Proteomes" id="UP001549321">
    <property type="component" value="Unassembled WGS sequence"/>
</dbReference>
<evidence type="ECO:0000313" key="8">
    <source>
        <dbReference type="Proteomes" id="UP001549321"/>
    </source>
</evidence>
<accession>A0ABV2QW83</accession>
<protein>
    <submittedName>
        <fullName evidence="7">Lipoprotein-releasing system ATP-binding protein</fullName>
    </submittedName>
</protein>
<organism evidence="7 8">
    <name type="scientific">Kaistia defluvii</name>
    <dbReference type="NCBI Taxonomy" id="410841"/>
    <lineage>
        <taxon>Bacteria</taxon>
        <taxon>Pseudomonadati</taxon>
        <taxon>Pseudomonadota</taxon>
        <taxon>Alphaproteobacteria</taxon>
        <taxon>Hyphomicrobiales</taxon>
        <taxon>Kaistiaceae</taxon>
        <taxon>Kaistia</taxon>
    </lineage>
</organism>
<keyword evidence="3" id="KW-0547">Nucleotide-binding</keyword>
<dbReference type="PANTHER" id="PTHR24220">
    <property type="entry name" value="IMPORT ATP-BINDING PROTEIN"/>
    <property type="match status" value="1"/>
</dbReference>
<evidence type="ECO:0000256" key="1">
    <source>
        <dbReference type="ARBA" id="ARBA00005417"/>
    </source>
</evidence>
<dbReference type="RefSeq" id="WP_354548642.1">
    <property type="nucleotide sequence ID" value="NZ_JBEPSM010000001.1"/>
</dbReference>
<dbReference type="InterPro" id="IPR015854">
    <property type="entry name" value="ABC_transpr_LolD-like"/>
</dbReference>
<evidence type="ECO:0000256" key="4">
    <source>
        <dbReference type="ARBA" id="ARBA00022840"/>
    </source>
</evidence>
<dbReference type="InterPro" id="IPR017871">
    <property type="entry name" value="ABC_transporter-like_CS"/>
</dbReference>
<sequence length="242" mass="26291">MSNALTDERQKPKSGAERAPALRLLGVERHYKEGSGKLSILTGANLAIYPGEIVALVAPSGAGKSTVLHMAGLLERPDGGDVEIGGRLAGSLGDAERTAIRRLEIGFVYQFHHLLPEFTALENVMMPQLIRGLNRKEAARRAAELLAYMKLEARVTHRPSELSGGEQQRVAIARAVANAPRLLLADEPTGNLDPETSHYVFEALEALVRASGLAALFVTHNMELAERMDRRITLQAGKIVEF</sequence>
<keyword evidence="8" id="KW-1185">Reference proteome</keyword>
<comment type="similarity">
    <text evidence="1">Belongs to the ABC transporter superfamily.</text>
</comment>
<keyword evidence="5" id="KW-1278">Translocase</keyword>
<keyword evidence="2" id="KW-0813">Transport</keyword>
<reference evidence="7 8" key="1">
    <citation type="submission" date="2024-06" db="EMBL/GenBank/DDBJ databases">
        <title>Sorghum-associated microbial communities from plants grown in Nebraska, USA.</title>
        <authorList>
            <person name="Schachtman D."/>
        </authorList>
    </citation>
    <scope>NUCLEOTIDE SEQUENCE [LARGE SCALE GENOMIC DNA]</scope>
    <source>
        <strain evidence="7 8">3207</strain>
    </source>
</reference>
<dbReference type="EMBL" id="JBEPSM010000001">
    <property type="protein sequence ID" value="MET4632681.1"/>
    <property type="molecule type" value="Genomic_DNA"/>
</dbReference>
<evidence type="ECO:0000256" key="5">
    <source>
        <dbReference type="ARBA" id="ARBA00022967"/>
    </source>
</evidence>
<name>A0ABV2QW83_9HYPH</name>
<dbReference type="PROSITE" id="PS50893">
    <property type="entry name" value="ABC_TRANSPORTER_2"/>
    <property type="match status" value="1"/>
</dbReference>
<dbReference type="GO" id="GO:0005524">
    <property type="term" value="F:ATP binding"/>
    <property type="evidence" value="ECO:0007669"/>
    <property type="project" value="UniProtKB-KW"/>
</dbReference>
<dbReference type="PROSITE" id="PS00211">
    <property type="entry name" value="ABC_TRANSPORTER_1"/>
    <property type="match status" value="1"/>
</dbReference>
<dbReference type="InterPro" id="IPR003593">
    <property type="entry name" value="AAA+_ATPase"/>
</dbReference>
<evidence type="ECO:0000256" key="2">
    <source>
        <dbReference type="ARBA" id="ARBA00022448"/>
    </source>
</evidence>
<proteinExistence type="inferred from homology"/>
<dbReference type="Pfam" id="PF00005">
    <property type="entry name" value="ABC_tran"/>
    <property type="match status" value="1"/>
</dbReference>
<evidence type="ECO:0000256" key="3">
    <source>
        <dbReference type="ARBA" id="ARBA00022741"/>
    </source>
</evidence>
<evidence type="ECO:0000259" key="6">
    <source>
        <dbReference type="PROSITE" id="PS50893"/>
    </source>
</evidence>
<feature type="domain" description="ABC transporter" evidence="6">
    <location>
        <begin position="22"/>
        <end position="242"/>
    </location>
</feature>
<dbReference type="InterPro" id="IPR003439">
    <property type="entry name" value="ABC_transporter-like_ATP-bd"/>
</dbReference>
<keyword evidence="4 7" id="KW-0067">ATP-binding</keyword>
<dbReference type="SUPFAM" id="SSF52540">
    <property type="entry name" value="P-loop containing nucleoside triphosphate hydrolases"/>
    <property type="match status" value="1"/>
</dbReference>
<dbReference type="InterPro" id="IPR017911">
    <property type="entry name" value="MacB-like_ATP-bd"/>
</dbReference>
<gene>
    <name evidence="7" type="ORF">ABIE08_000594</name>
</gene>
<dbReference type="PANTHER" id="PTHR24220:SF689">
    <property type="entry name" value="LIPOPROTEIN-RELEASING SYSTEM ATP-BINDING PROTEIN LOLD"/>
    <property type="match status" value="1"/>
</dbReference>
<dbReference type="Gene3D" id="3.40.50.300">
    <property type="entry name" value="P-loop containing nucleotide triphosphate hydrolases"/>
    <property type="match status" value="1"/>
</dbReference>
<dbReference type="InterPro" id="IPR027417">
    <property type="entry name" value="P-loop_NTPase"/>
</dbReference>
<dbReference type="CDD" id="cd03255">
    <property type="entry name" value="ABC_MJ0796_LolCDE_FtsE"/>
    <property type="match status" value="1"/>
</dbReference>
<keyword evidence="7" id="KW-0449">Lipoprotein</keyword>